<dbReference type="Proteomes" id="UP000533598">
    <property type="component" value="Unassembled WGS sequence"/>
</dbReference>
<proteinExistence type="inferred from homology"/>
<dbReference type="SUPFAM" id="SSF55326">
    <property type="entry name" value="PurM N-terminal domain-like"/>
    <property type="match status" value="1"/>
</dbReference>
<dbReference type="InterPro" id="IPR036676">
    <property type="entry name" value="PurM-like_C_sf"/>
</dbReference>
<dbReference type="EMBL" id="JACHMH010000001">
    <property type="protein sequence ID" value="MBB4680251.1"/>
    <property type="molecule type" value="Genomic_DNA"/>
</dbReference>
<dbReference type="AlphaFoldDB" id="A0A7W7CI95"/>
<gene>
    <name evidence="4" type="ORF">HNR67_006369</name>
</gene>
<evidence type="ECO:0000313" key="5">
    <source>
        <dbReference type="Proteomes" id="UP000533598"/>
    </source>
</evidence>
<evidence type="ECO:0000313" key="4">
    <source>
        <dbReference type="EMBL" id="MBB4680251.1"/>
    </source>
</evidence>
<dbReference type="InterPro" id="IPR010918">
    <property type="entry name" value="PurM-like_C_dom"/>
</dbReference>
<dbReference type="Gene3D" id="3.90.650.10">
    <property type="entry name" value="PurM-like C-terminal domain"/>
    <property type="match status" value="1"/>
</dbReference>
<protein>
    <submittedName>
        <fullName evidence="4">Hydrogenase expression/formation protein HypE</fullName>
    </submittedName>
</protein>
<keyword evidence="5" id="KW-1185">Reference proteome</keyword>
<dbReference type="SUPFAM" id="SSF56042">
    <property type="entry name" value="PurM C-terminal domain-like"/>
    <property type="match status" value="1"/>
</dbReference>
<reference evidence="4 5" key="1">
    <citation type="submission" date="2020-08" db="EMBL/GenBank/DDBJ databases">
        <title>Sequencing the genomes of 1000 actinobacteria strains.</title>
        <authorList>
            <person name="Klenk H.-P."/>
        </authorList>
    </citation>
    <scope>NUCLEOTIDE SEQUENCE [LARGE SCALE GENOMIC DNA]</scope>
    <source>
        <strain evidence="4 5">DSM 44230</strain>
    </source>
</reference>
<dbReference type="Gene3D" id="3.30.1330.10">
    <property type="entry name" value="PurM-like, N-terminal domain"/>
    <property type="match status" value="1"/>
</dbReference>
<dbReference type="Pfam" id="PF00586">
    <property type="entry name" value="AIRS"/>
    <property type="match status" value="1"/>
</dbReference>
<dbReference type="PANTHER" id="PTHR30303:SF0">
    <property type="entry name" value="CARBAMOYL DEHYDRATASE HYPE"/>
    <property type="match status" value="1"/>
</dbReference>
<evidence type="ECO:0000259" key="2">
    <source>
        <dbReference type="Pfam" id="PF00586"/>
    </source>
</evidence>
<name>A0A7W7CI95_9PSEU</name>
<dbReference type="PANTHER" id="PTHR30303">
    <property type="entry name" value="HYDROGENASE ISOENZYMES FORMATION PROTEIN HYPE"/>
    <property type="match status" value="1"/>
</dbReference>
<dbReference type="PIRSF" id="PIRSF005644">
    <property type="entry name" value="Hdrgns_mtr_HypE"/>
    <property type="match status" value="1"/>
</dbReference>
<accession>A0A7W7CI95</accession>
<dbReference type="NCBIfam" id="TIGR02124">
    <property type="entry name" value="hypE"/>
    <property type="match status" value="1"/>
</dbReference>
<dbReference type="InterPro" id="IPR011854">
    <property type="entry name" value="HypE"/>
</dbReference>
<dbReference type="GO" id="GO:0051604">
    <property type="term" value="P:protein maturation"/>
    <property type="evidence" value="ECO:0007669"/>
    <property type="project" value="TreeGrafter"/>
</dbReference>
<dbReference type="Pfam" id="PF02769">
    <property type="entry name" value="AIRS_C"/>
    <property type="match status" value="1"/>
</dbReference>
<feature type="domain" description="PurM-like C-terminal" evidence="3">
    <location>
        <begin position="163"/>
        <end position="313"/>
    </location>
</feature>
<dbReference type="RefSeq" id="WP_185005912.1">
    <property type="nucleotide sequence ID" value="NZ_BAAAUI010000009.1"/>
</dbReference>
<dbReference type="InterPro" id="IPR016188">
    <property type="entry name" value="PurM-like_N"/>
</dbReference>
<sequence length="337" mass="33563">MIEPDTPRIVLDQDGGLALARLLDETVRAELNLPRPPQDAAVFPVSAGPVALTVDAYVAAPRFFPGGDLGSLAVHGTINNLAMRGAEPVALGLAYVVEEGLPVAELHRVTVSVAKAAQAAGVPVVTGDTKIVPRGAVDGLQLTATGLGVTLTNAPPTAGRGLPGDVVVLSGPIGLHGAAMLDARDELGLAVSIRSDTRPLHRLVAAMTAAGGGGVHALRDPGRGGLAGALTGLAGAAGVGIELFEAAVPVPVEVAAAGKVFDADPWELPSAGCLVALLRPAAAEGVLAAMRAEPGGAQATVIGEVTPGPAGQVTAWTVGGIARPVEPPAVARFARLF</sequence>
<evidence type="ECO:0000256" key="1">
    <source>
        <dbReference type="ARBA" id="ARBA00006243"/>
    </source>
</evidence>
<comment type="similarity">
    <text evidence="1">Belongs to the HypE family.</text>
</comment>
<organism evidence="4 5">
    <name type="scientific">Crossiella cryophila</name>
    <dbReference type="NCBI Taxonomy" id="43355"/>
    <lineage>
        <taxon>Bacteria</taxon>
        <taxon>Bacillati</taxon>
        <taxon>Actinomycetota</taxon>
        <taxon>Actinomycetes</taxon>
        <taxon>Pseudonocardiales</taxon>
        <taxon>Pseudonocardiaceae</taxon>
        <taxon>Crossiella</taxon>
    </lineage>
</organism>
<comment type="caution">
    <text evidence="4">The sequence shown here is derived from an EMBL/GenBank/DDBJ whole genome shotgun (WGS) entry which is preliminary data.</text>
</comment>
<feature type="domain" description="PurM-like N-terminal" evidence="2">
    <location>
        <begin position="38"/>
        <end position="149"/>
    </location>
</feature>
<evidence type="ECO:0000259" key="3">
    <source>
        <dbReference type="Pfam" id="PF02769"/>
    </source>
</evidence>
<dbReference type="InterPro" id="IPR036921">
    <property type="entry name" value="PurM-like_N_sf"/>
</dbReference>